<dbReference type="SUPFAM" id="SSF53474">
    <property type="entry name" value="alpha/beta-Hydrolases"/>
    <property type="match status" value="1"/>
</dbReference>
<dbReference type="PANTHER" id="PTHR48081">
    <property type="entry name" value="AB HYDROLASE SUPERFAMILY PROTEIN C4A8.06C"/>
    <property type="match status" value="1"/>
</dbReference>
<name>A0A166Q9B5_9AGAM</name>
<reference evidence="4 5" key="1">
    <citation type="journal article" date="2016" name="Mol. Biol. Evol.">
        <title>Comparative Genomics of Early-Diverging Mushroom-Forming Fungi Provides Insights into the Origins of Lignocellulose Decay Capabilities.</title>
        <authorList>
            <person name="Nagy L.G."/>
            <person name="Riley R."/>
            <person name="Tritt A."/>
            <person name="Adam C."/>
            <person name="Daum C."/>
            <person name="Floudas D."/>
            <person name="Sun H."/>
            <person name="Yadav J.S."/>
            <person name="Pangilinan J."/>
            <person name="Larsson K.H."/>
            <person name="Matsuura K."/>
            <person name="Barry K."/>
            <person name="Labutti K."/>
            <person name="Kuo R."/>
            <person name="Ohm R.A."/>
            <person name="Bhattacharya S.S."/>
            <person name="Shirouzu T."/>
            <person name="Yoshinaga Y."/>
            <person name="Martin F.M."/>
            <person name="Grigoriev I.V."/>
            <person name="Hibbett D.S."/>
        </authorList>
    </citation>
    <scope>NUCLEOTIDE SEQUENCE [LARGE SCALE GENOMIC DNA]</scope>
    <source>
        <strain evidence="4 5">CBS 109695</strain>
    </source>
</reference>
<gene>
    <name evidence="4" type="ORF">FIBSPDRAFT_1040402</name>
</gene>
<dbReference type="STRING" id="436010.A0A166Q9B5"/>
<keyword evidence="1" id="KW-0378">Hydrolase</keyword>
<dbReference type="Gene3D" id="3.40.50.1820">
    <property type="entry name" value="alpha/beta hydrolase"/>
    <property type="match status" value="1"/>
</dbReference>
<dbReference type="InterPro" id="IPR013094">
    <property type="entry name" value="AB_hydrolase_3"/>
</dbReference>
<dbReference type="InterPro" id="IPR050300">
    <property type="entry name" value="GDXG_lipolytic_enzyme"/>
</dbReference>
<evidence type="ECO:0000256" key="1">
    <source>
        <dbReference type="ARBA" id="ARBA00022801"/>
    </source>
</evidence>
<keyword evidence="2" id="KW-1133">Transmembrane helix</keyword>
<dbReference type="AlphaFoldDB" id="A0A166Q9B5"/>
<dbReference type="EMBL" id="KV417511">
    <property type="protein sequence ID" value="KZP26901.1"/>
    <property type="molecule type" value="Genomic_DNA"/>
</dbReference>
<evidence type="ECO:0000313" key="4">
    <source>
        <dbReference type="EMBL" id="KZP26901.1"/>
    </source>
</evidence>
<dbReference type="Proteomes" id="UP000076532">
    <property type="component" value="Unassembled WGS sequence"/>
</dbReference>
<keyword evidence="5" id="KW-1185">Reference proteome</keyword>
<feature type="domain" description="Alpha/beta hydrolase fold-3" evidence="3">
    <location>
        <begin position="81"/>
        <end position="283"/>
    </location>
</feature>
<dbReference type="PANTHER" id="PTHR48081:SF3">
    <property type="entry name" value="ALPHA_BETA HYDROLASE FOLD-3 DOMAIN-CONTAINING PROTEIN"/>
    <property type="match status" value="1"/>
</dbReference>
<feature type="transmembrane region" description="Helical" evidence="2">
    <location>
        <begin position="12"/>
        <end position="34"/>
    </location>
</feature>
<evidence type="ECO:0000256" key="2">
    <source>
        <dbReference type="SAM" id="Phobius"/>
    </source>
</evidence>
<dbReference type="InterPro" id="IPR029058">
    <property type="entry name" value="AB_hydrolase_fold"/>
</dbReference>
<organism evidence="4 5">
    <name type="scientific">Athelia psychrophila</name>
    <dbReference type="NCBI Taxonomy" id="1759441"/>
    <lineage>
        <taxon>Eukaryota</taxon>
        <taxon>Fungi</taxon>
        <taxon>Dikarya</taxon>
        <taxon>Basidiomycota</taxon>
        <taxon>Agaricomycotina</taxon>
        <taxon>Agaricomycetes</taxon>
        <taxon>Agaricomycetidae</taxon>
        <taxon>Atheliales</taxon>
        <taxon>Atheliaceae</taxon>
        <taxon>Athelia</taxon>
    </lineage>
</organism>
<evidence type="ECO:0000313" key="5">
    <source>
        <dbReference type="Proteomes" id="UP000076532"/>
    </source>
</evidence>
<dbReference type="GO" id="GO:0016787">
    <property type="term" value="F:hydrolase activity"/>
    <property type="evidence" value="ECO:0007669"/>
    <property type="project" value="UniProtKB-KW"/>
</dbReference>
<accession>A0A166Q9B5</accession>
<proteinExistence type="predicted"/>
<keyword evidence="2" id="KW-0812">Transmembrane</keyword>
<evidence type="ECO:0000259" key="3">
    <source>
        <dbReference type="Pfam" id="PF07859"/>
    </source>
</evidence>
<protein>
    <submittedName>
        <fullName evidence="4">Alpha/beta-hydrolase</fullName>
    </submittedName>
</protein>
<dbReference type="OrthoDB" id="408631at2759"/>
<dbReference type="Pfam" id="PF07859">
    <property type="entry name" value="Abhydrolase_3"/>
    <property type="match status" value="1"/>
</dbReference>
<sequence>MPSLSKHPWSFRYLLIRIVLAMLIRPAVIPILWFRLRRISLEGIIYTRTSIPSRDYSEDRRSIKVEVYRFAAHNGAKPAVLINMHGSGFVLPGLGSDRKFCRFMATHTNCVIFDIDYRKAPENPFPAALQDVQDIVFHLSTLPNQYDLSNIFLSGASAGGNLALSASITLGPDVIRGVIAAYPNVDCSKHYIAPEQDYASGGIITPWMADIYWDAYILPDQSRKDPRISPLFSPWESFPKHLYLACGRADTLYEPTAMLAQKLKEAGHKDVTLGSFEAEGHSFDKWAKEGTSSAVKRDFMYAEAADMIKRAMAV</sequence>
<keyword evidence="2" id="KW-0472">Membrane</keyword>